<comment type="caution">
    <text evidence="6">The sequence shown here is derived from an EMBL/GenBank/DDBJ whole genome shotgun (WGS) entry which is preliminary data.</text>
</comment>
<dbReference type="Gene3D" id="3.40.50.410">
    <property type="entry name" value="von Willebrand factor, type A domain"/>
    <property type="match status" value="1"/>
</dbReference>
<name>A0AA40F499_9PEZI</name>
<dbReference type="PANTHER" id="PTHR47763:SF1">
    <property type="entry name" value="DUF659 DOMAIN-CONTAINING PROTEIN"/>
    <property type="match status" value="1"/>
</dbReference>
<sequence length="439" mass="44608">MHLTTVTAVALAFIRASLADPGVTPASVKRDADPGTTFNINKIVTTFEIPPKPDVVLLVDVTGSMSSAIDNIKSNLGSVISTVTGTQPTAQFAVVSFGDLSDGPDRGFKVVEGLTSNVGRLQDAVNSLSAGGGGDEAEDWINALFQIAGTDAIAFRSGSSPIVVLVGDAPSHDPSPPSGGATLTSAIGALLARRIRVIAVDVGRLNGDGQASKVTSATGGSILPSDAGQVSAAIVSGLSNLDVRIVPSVQSCSPGLSLVFNPLAVTIGSGGTTTFTETAVVASNAEQTKSLTCTVQFLLNGAPGGEKFVQNVTVSVNQMGCFTCDPAPGKNKCHETTSCGPTPFGNQCLTRPGFKADGVADGDVKVQWRMKWQTGGHEHRVAVKPGTVSNTLCDSKNTGKDVCKEVKVAGCEVHGPAGAQVGGGGGWGQVVLGDGELRK</sequence>
<evidence type="ECO:0000313" key="7">
    <source>
        <dbReference type="Proteomes" id="UP001172155"/>
    </source>
</evidence>
<dbReference type="GO" id="GO:0004674">
    <property type="term" value="F:protein serine/threonine kinase activity"/>
    <property type="evidence" value="ECO:0007669"/>
    <property type="project" value="TreeGrafter"/>
</dbReference>
<gene>
    <name evidence="6" type="ORF">B0T18DRAFT_425551</name>
</gene>
<evidence type="ECO:0000313" key="6">
    <source>
        <dbReference type="EMBL" id="KAK0750800.1"/>
    </source>
</evidence>
<accession>A0AA40F499</accession>
<evidence type="ECO:0000259" key="5">
    <source>
        <dbReference type="PROSITE" id="PS50234"/>
    </source>
</evidence>
<dbReference type="PANTHER" id="PTHR47763">
    <property type="entry name" value="ALPHA-PROTEIN KINASE VWKA"/>
    <property type="match status" value="1"/>
</dbReference>
<comment type="subcellular location">
    <subcellularLocation>
        <location evidence="1">Secreted</location>
    </subcellularLocation>
</comment>
<feature type="signal peptide" evidence="4">
    <location>
        <begin position="1"/>
        <end position="19"/>
    </location>
</feature>
<dbReference type="CDD" id="cd00198">
    <property type="entry name" value="vWFA"/>
    <property type="match status" value="1"/>
</dbReference>
<dbReference type="GO" id="GO:0005737">
    <property type="term" value="C:cytoplasm"/>
    <property type="evidence" value="ECO:0007669"/>
    <property type="project" value="TreeGrafter"/>
</dbReference>
<dbReference type="EMBL" id="JAUKUD010000002">
    <property type="protein sequence ID" value="KAK0750800.1"/>
    <property type="molecule type" value="Genomic_DNA"/>
</dbReference>
<dbReference type="InterPro" id="IPR036465">
    <property type="entry name" value="vWFA_dom_sf"/>
</dbReference>
<feature type="domain" description="VWFA" evidence="5">
    <location>
        <begin position="54"/>
        <end position="249"/>
    </location>
</feature>
<dbReference type="Proteomes" id="UP001172155">
    <property type="component" value="Unassembled WGS sequence"/>
</dbReference>
<evidence type="ECO:0000256" key="4">
    <source>
        <dbReference type="SAM" id="SignalP"/>
    </source>
</evidence>
<dbReference type="PROSITE" id="PS50234">
    <property type="entry name" value="VWFA"/>
    <property type="match status" value="1"/>
</dbReference>
<dbReference type="SMART" id="SM00327">
    <property type="entry name" value="VWA"/>
    <property type="match status" value="1"/>
</dbReference>
<proteinExistence type="predicted"/>
<feature type="chain" id="PRO_5041360995" description="VWFA domain-containing protein" evidence="4">
    <location>
        <begin position="20"/>
        <end position="439"/>
    </location>
</feature>
<keyword evidence="7" id="KW-1185">Reference proteome</keyword>
<evidence type="ECO:0000256" key="2">
    <source>
        <dbReference type="ARBA" id="ARBA00022525"/>
    </source>
</evidence>
<dbReference type="InterPro" id="IPR056861">
    <property type="entry name" value="HMCN1-like_VWA"/>
</dbReference>
<dbReference type="SUPFAM" id="SSF53300">
    <property type="entry name" value="vWA-like"/>
    <property type="match status" value="1"/>
</dbReference>
<dbReference type="AlphaFoldDB" id="A0AA40F499"/>
<keyword evidence="2" id="KW-0964">Secreted</keyword>
<dbReference type="Pfam" id="PF25106">
    <property type="entry name" value="VWA_4"/>
    <property type="match status" value="1"/>
</dbReference>
<evidence type="ECO:0000256" key="3">
    <source>
        <dbReference type="ARBA" id="ARBA00022729"/>
    </source>
</evidence>
<protein>
    <recommendedName>
        <fullName evidence="5">VWFA domain-containing protein</fullName>
    </recommendedName>
</protein>
<keyword evidence="3 4" id="KW-0732">Signal</keyword>
<organism evidence="6 7">
    <name type="scientific">Schizothecium vesticola</name>
    <dbReference type="NCBI Taxonomy" id="314040"/>
    <lineage>
        <taxon>Eukaryota</taxon>
        <taxon>Fungi</taxon>
        <taxon>Dikarya</taxon>
        <taxon>Ascomycota</taxon>
        <taxon>Pezizomycotina</taxon>
        <taxon>Sordariomycetes</taxon>
        <taxon>Sordariomycetidae</taxon>
        <taxon>Sordariales</taxon>
        <taxon>Schizotheciaceae</taxon>
        <taxon>Schizothecium</taxon>
    </lineage>
</organism>
<dbReference type="InterPro" id="IPR002035">
    <property type="entry name" value="VWF_A"/>
</dbReference>
<evidence type="ECO:0000256" key="1">
    <source>
        <dbReference type="ARBA" id="ARBA00004613"/>
    </source>
</evidence>
<dbReference type="InterPro" id="IPR052969">
    <property type="entry name" value="Thr-specific_kinase-like"/>
</dbReference>
<reference evidence="6" key="1">
    <citation type="submission" date="2023-06" db="EMBL/GenBank/DDBJ databases">
        <title>Genome-scale phylogeny and comparative genomics of the fungal order Sordariales.</title>
        <authorList>
            <consortium name="Lawrence Berkeley National Laboratory"/>
            <person name="Hensen N."/>
            <person name="Bonometti L."/>
            <person name="Westerberg I."/>
            <person name="Brannstrom I.O."/>
            <person name="Guillou S."/>
            <person name="Cros-Aarteil S."/>
            <person name="Calhoun S."/>
            <person name="Haridas S."/>
            <person name="Kuo A."/>
            <person name="Mondo S."/>
            <person name="Pangilinan J."/>
            <person name="Riley R."/>
            <person name="LaButti K."/>
            <person name="Andreopoulos B."/>
            <person name="Lipzen A."/>
            <person name="Chen C."/>
            <person name="Yanf M."/>
            <person name="Daum C."/>
            <person name="Ng V."/>
            <person name="Clum A."/>
            <person name="Steindorff A."/>
            <person name="Ohm R."/>
            <person name="Martin F."/>
            <person name="Silar P."/>
            <person name="Natvig D."/>
            <person name="Lalanne C."/>
            <person name="Gautier V."/>
            <person name="Ament-velasquez S.L."/>
            <person name="Kruys A."/>
            <person name="Hutchinson M.I."/>
            <person name="Powell A.J."/>
            <person name="Barry K."/>
            <person name="Miller A.N."/>
            <person name="Grigoriev I.V."/>
            <person name="Debuchy R."/>
            <person name="Gladieux P."/>
            <person name="Thoren M.H."/>
            <person name="Johannesson H."/>
        </authorList>
    </citation>
    <scope>NUCLEOTIDE SEQUENCE</scope>
    <source>
        <strain evidence="6">SMH3187-1</strain>
    </source>
</reference>